<reference evidence="3 4" key="1">
    <citation type="submission" date="2021-07" db="EMBL/GenBank/DDBJ databases">
        <authorList>
            <person name="Kim M.K."/>
        </authorList>
    </citation>
    <scope>NUCLEOTIDE SEQUENCE [LARGE SCALE GENOMIC DNA]</scope>
    <source>
        <strain evidence="3 4">HLY7-15</strain>
    </source>
</reference>
<comment type="caution">
    <text evidence="3">The sequence shown here is derived from an EMBL/GenBank/DDBJ whole genome shotgun (WGS) entry which is preliminary data.</text>
</comment>
<dbReference type="InterPro" id="IPR015590">
    <property type="entry name" value="Aldehyde_DH_dom"/>
</dbReference>
<organism evidence="3 4">
    <name type="scientific">Pontibacter populi</name>
    <dbReference type="NCBI Taxonomy" id="890055"/>
    <lineage>
        <taxon>Bacteria</taxon>
        <taxon>Pseudomonadati</taxon>
        <taxon>Bacteroidota</taxon>
        <taxon>Cytophagia</taxon>
        <taxon>Cytophagales</taxon>
        <taxon>Hymenobacteraceae</taxon>
        <taxon>Pontibacter</taxon>
    </lineage>
</organism>
<dbReference type="InterPro" id="IPR016162">
    <property type="entry name" value="Ald_DH_N"/>
</dbReference>
<dbReference type="SUPFAM" id="SSF53720">
    <property type="entry name" value="ALDH-like"/>
    <property type="match status" value="1"/>
</dbReference>
<dbReference type="EMBL" id="JAHWXQ010000002">
    <property type="protein sequence ID" value="MBW3365024.1"/>
    <property type="molecule type" value="Genomic_DNA"/>
</dbReference>
<dbReference type="InterPro" id="IPR050740">
    <property type="entry name" value="Aldehyde_DH_Superfamily"/>
</dbReference>
<name>A0ABS6XAK5_9BACT</name>
<dbReference type="InterPro" id="IPR016163">
    <property type="entry name" value="Ald_DH_C"/>
</dbReference>
<evidence type="ECO:0000256" key="1">
    <source>
        <dbReference type="ARBA" id="ARBA00023002"/>
    </source>
</evidence>
<dbReference type="CDD" id="cd07129">
    <property type="entry name" value="ALDH_KGSADH"/>
    <property type="match status" value="1"/>
</dbReference>
<dbReference type="RefSeq" id="WP_199109552.1">
    <property type="nucleotide sequence ID" value="NZ_JAHWXQ010000002.1"/>
</dbReference>
<evidence type="ECO:0000313" key="3">
    <source>
        <dbReference type="EMBL" id="MBW3365024.1"/>
    </source>
</evidence>
<accession>A0ABS6XAK5</accession>
<feature type="domain" description="Aldehyde dehydrogenase" evidence="2">
    <location>
        <begin position="4"/>
        <end position="389"/>
    </location>
</feature>
<keyword evidence="4" id="KW-1185">Reference proteome</keyword>
<dbReference type="Proteomes" id="UP000774935">
    <property type="component" value="Unassembled WGS sequence"/>
</dbReference>
<dbReference type="Pfam" id="PF00171">
    <property type="entry name" value="Aldedh"/>
    <property type="match status" value="1"/>
</dbReference>
<evidence type="ECO:0000259" key="2">
    <source>
        <dbReference type="Pfam" id="PF00171"/>
    </source>
</evidence>
<protein>
    <submittedName>
        <fullName evidence="3">Aldehyde dehydrogenase (NADP(+))</fullName>
    </submittedName>
</protein>
<dbReference type="Gene3D" id="3.40.605.10">
    <property type="entry name" value="Aldehyde Dehydrogenase, Chain A, domain 1"/>
    <property type="match status" value="1"/>
</dbReference>
<dbReference type="InterPro" id="IPR044151">
    <property type="entry name" value="ALDH_KGSADH"/>
</dbReference>
<sequence length="486" mass="52428">MPYNEALKKATQAFEVYKKTTSSQRALLLRTIAEEIEALGDELLETASRESNLPLARLTGERGRTCNQLRLFADVVEEGSWVEATIDTALPGRQPLPRPDMRRMLVPLGPVVVFGASNFPLAFSTAGGDSASALASGCTVVYKEHPGHPKTSQLVYKAISNALQKCGLPEGVFQHVSGGVEVGQELVKHPATKAVAFTGSYKGGKAIFDLAMQREVPVPVYAEMGSTNPLFILPEKLKEDTAQLARQAAASVLLGSGQFCTCPGLLFVPDSDVTTPFMEALEEELSKATPAKMLHEGIAGNYYTGLGKLLKEQGVQAIVQQETDVLEGRAALARTDVQQWLQNPALQEEIFGPFTLVVTYKNTDELLAAANALQGQLTCTLWGTNQEEQLQQNLTDVLRDKCGRLLFAGVPTGVEVSHAMTHGGPFPATTDSRSTSVGVYAIKRFARPVTFQSAPQALLPQELQNGNSTGIWRTINGKLTQSSINE</sequence>
<dbReference type="InterPro" id="IPR016161">
    <property type="entry name" value="Ald_DH/histidinol_DH"/>
</dbReference>
<evidence type="ECO:0000313" key="4">
    <source>
        <dbReference type="Proteomes" id="UP000774935"/>
    </source>
</evidence>
<gene>
    <name evidence="3" type="ORF">KYK27_08215</name>
</gene>
<dbReference type="PANTHER" id="PTHR43353:SF3">
    <property type="entry name" value="ALDEHYDE DEHYDROGENASE-RELATED"/>
    <property type="match status" value="1"/>
</dbReference>
<dbReference type="Gene3D" id="3.40.309.10">
    <property type="entry name" value="Aldehyde Dehydrogenase, Chain A, domain 2"/>
    <property type="match status" value="1"/>
</dbReference>
<proteinExistence type="predicted"/>
<keyword evidence="1" id="KW-0560">Oxidoreductase</keyword>
<dbReference type="PANTHER" id="PTHR43353">
    <property type="entry name" value="SUCCINATE-SEMIALDEHYDE DEHYDROGENASE, MITOCHONDRIAL"/>
    <property type="match status" value="1"/>
</dbReference>